<comment type="caution">
    <text evidence="2">The sequence shown here is derived from an EMBL/GenBank/DDBJ whole genome shotgun (WGS) entry which is preliminary data.</text>
</comment>
<name>A0A395J056_9HELO</name>
<sequence length="99" mass="11080">MDHHDERQFQARRSAQDTPFSQASYETTGTAATSAEISQAMAVSMVPHQNRSWTVIHKESEPPSPTPRRLIPQPTVEVNGRTAEIPVTPRAKSTYYGWS</sequence>
<dbReference type="AlphaFoldDB" id="A0A395J056"/>
<reference evidence="2 3" key="1">
    <citation type="submission" date="2018-06" db="EMBL/GenBank/DDBJ databases">
        <title>Genome Sequence of the Brown Rot Fungal Pathogen Monilinia fructigena.</title>
        <authorList>
            <person name="Landi L."/>
            <person name="De Miccolis Angelini R.M."/>
            <person name="Pollastro S."/>
            <person name="Abate D."/>
            <person name="Faretra F."/>
            <person name="Romanazzi G."/>
        </authorList>
    </citation>
    <scope>NUCLEOTIDE SEQUENCE [LARGE SCALE GENOMIC DNA]</scope>
    <source>
        <strain evidence="2 3">Mfrg269</strain>
    </source>
</reference>
<dbReference type="EMBL" id="QKRW01000008">
    <property type="protein sequence ID" value="RAL65880.1"/>
    <property type="molecule type" value="Genomic_DNA"/>
</dbReference>
<dbReference type="OrthoDB" id="3870679at2759"/>
<evidence type="ECO:0000313" key="2">
    <source>
        <dbReference type="EMBL" id="RAL65880.1"/>
    </source>
</evidence>
<gene>
    <name evidence="2" type="ORF">DID88_005543</name>
</gene>
<feature type="compositionally biased region" description="Polar residues" evidence="1">
    <location>
        <begin position="11"/>
        <end position="32"/>
    </location>
</feature>
<feature type="region of interest" description="Disordered" evidence="1">
    <location>
        <begin position="1"/>
        <end position="32"/>
    </location>
</feature>
<keyword evidence="3" id="KW-1185">Reference proteome</keyword>
<accession>A0A395J056</accession>
<evidence type="ECO:0000256" key="1">
    <source>
        <dbReference type="SAM" id="MobiDB-lite"/>
    </source>
</evidence>
<evidence type="ECO:0000313" key="3">
    <source>
        <dbReference type="Proteomes" id="UP000249056"/>
    </source>
</evidence>
<organism evidence="2 3">
    <name type="scientific">Monilinia fructigena</name>
    <dbReference type="NCBI Taxonomy" id="38457"/>
    <lineage>
        <taxon>Eukaryota</taxon>
        <taxon>Fungi</taxon>
        <taxon>Dikarya</taxon>
        <taxon>Ascomycota</taxon>
        <taxon>Pezizomycotina</taxon>
        <taxon>Leotiomycetes</taxon>
        <taxon>Helotiales</taxon>
        <taxon>Sclerotiniaceae</taxon>
        <taxon>Monilinia</taxon>
    </lineage>
</organism>
<dbReference type="Proteomes" id="UP000249056">
    <property type="component" value="Unassembled WGS sequence"/>
</dbReference>
<protein>
    <submittedName>
        <fullName evidence="2">Uncharacterized protein</fullName>
    </submittedName>
</protein>
<proteinExistence type="predicted"/>